<reference evidence="8" key="1">
    <citation type="submission" date="2020-08" db="EMBL/GenBank/DDBJ databases">
        <title>Multicomponent nature underlies the extraordinary mechanical properties of spider dragline silk.</title>
        <authorList>
            <person name="Kono N."/>
            <person name="Nakamura H."/>
            <person name="Mori M."/>
            <person name="Yoshida Y."/>
            <person name="Ohtoshi R."/>
            <person name="Malay A.D."/>
            <person name="Moran D.A.P."/>
            <person name="Tomita M."/>
            <person name="Numata K."/>
            <person name="Arakawa K."/>
        </authorList>
    </citation>
    <scope>NUCLEOTIDE SEQUENCE</scope>
</reference>
<dbReference type="PANTHER" id="PTHR10559">
    <property type="entry name" value="TRANSCOBALAMIN-1/GASTRIC INTRINSIC FACTOR"/>
    <property type="match status" value="1"/>
</dbReference>
<dbReference type="Pfam" id="PF00057">
    <property type="entry name" value="Ldl_recept_a"/>
    <property type="match status" value="1"/>
</dbReference>
<name>A0A8X6WZJ2_9ARAC</name>
<keyword evidence="3" id="KW-0732">Signal</keyword>
<dbReference type="InterPro" id="IPR002157">
    <property type="entry name" value="Cbl-bd_prot"/>
</dbReference>
<dbReference type="InterPro" id="IPR023415">
    <property type="entry name" value="LDLR_class-A_CS"/>
</dbReference>
<keyword evidence="4 6" id="KW-1015">Disulfide bond</keyword>
<evidence type="ECO:0000256" key="5">
    <source>
        <dbReference type="PIRSR" id="PIRSR602157-1"/>
    </source>
</evidence>
<dbReference type="EMBL" id="BMAV01004097">
    <property type="protein sequence ID" value="GFY44183.1"/>
    <property type="molecule type" value="Genomic_DNA"/>
</dbReference>
<dbReference type="SUPFAM" id="SSF48239">
    <property type="entry name" value="Terpenoid cyclases/Protein prenyltransferases"/>
    <property type="match status" value="1"/>
</dbReference>
<dbReference type="GO" id="GO:0005615">
    <property type="term" value="C:extracellular space"/>
    <property type="evidence" value="ECO:0007669"/>
    <property type="project" value="TreeGrafter"/>
</dbReference>
<dbReference type="PROSITE" id="PS50068">
    <property type="entry name" value="LDLRA_2"/>
    <property type="match status" value="1"/>
</dbReference>
<feature type="disulfide bond" evidence="7">
    <location>
        <begin position="175"/>
        <end position="193"/>
    </location>
</feature>
<dbReference type="GO" id="GO:0031419">
    <property type="term" value="F:cobalamin binding"/>
    <property type="evidence" value="ECO:0007669"/>
    <property type="project" value="InterPro"/>
</dbReference>
<feature type="binding site" evidence="5">
    <location>
        <begin position="551"/>
        <end position="552"/>
    </location>
    <ligand>
        <name>cyanocob(III)alamin</name>
        <dbReference type="ChEBI" id="CHEBI:17439"/>
    </ligand>
</feature>
<dbReference type="PROSITE" id="PS01209">
    <property type="entry name" value="LDLRA_1"/>
    <property type="match status" value="1"/>
</dbReference>
<dbReference type="InterPro" id="IPR008930">
    <property type="entry name" value="Terpenoid_cyclase/PrenylTrfase"/>
</dbReference>
<dbReference type="SMART" id="SM00192">
    <property type="entry name" value="LDLa"/>
    <property type="match status" value="1"/>
</dbReference>
<dbReference type="Gene3D" id="1.50.10.20">
    <property type="match status" value="1"/>
</dbReference>
<feature type="disulfide bond" evidence="7">
    <location>
        <begin position="187"/>
        <end position="202"/>
    </location>
</feature>
<dbReference type="Gene3D" id="2.170.130.30">
    <property type="match status" value="1"/>
</dbReference>
<feature type="disulfide bond" evidence="6">
    <location>
        <begin position="330"/>
        <end position="370"/>
    </location>
</feature>
<dbReference type="GO" id="GO:0015889">
    <property type="term" value="P:cobalamin transport"/>
    <property type="evidence" value="ECO:0007669"/>
    <property type="project" value="InterPro"/>
</dbReference>
<dbReference type="PANTHER" id="PTHR10559:SF18">
    <property type="entry name" value="TRANSCOBALAMIN II"/>
    <property type="match status" value="1"/>
</dbReference>
<keyword evidence="2" id="KW-0964">Secreted</keyword>
<dbReference type="Pfam" id="PF01122">
    <property type="entry name" value="Cobalamin_bind"/>
    <property type="match status" value="1"/>
</dbReference>
<evidence type="ECO:0000256" key="6">
    <source>
        <dbReference type="PIRSR" id="PIRSR602157-2"/>
    </source>
</evidence>
<dbReference type="InterPro" id="IPR002172">
    <property type="entry name" value="LDrepeatLR_classA_rpt"/>
</dbReference>
<accession>A0A8X6WZJ2</accession>
<evidence type="ECO:0000256" key="2">
    <source>
        <dbReference type="ARBA" id="ARBA00022525"/>
    </source>
</evidence>
<feature type="binding site" evidence="5">
    <location>
        <position position="409"/>
    </location>
    <ligand>
        <name>cyanocob(III)alamin</name>
        <dbReference type="ChEBI" id="CHEBI:17439"/>
    </ligand>
</feature>
<protein>
    <submittedName>
        <fullName evidence="8">Uncharacterized protein CG3556</fullName>
    </submittedName>
</protein>
<comment type="subcellular location">
    <subcellularLocation>
        <location evidence="1">Secreted</location>
    </subcellularLocation>
</comment>
<sequence>MYKDVNNFTGSYPTFINCRNLSKIRLSEEEIHSFEAILLFLSVAASSATILCQKCRIENAPSGKIEYSTNGYGSYTRCWTIIVPEHNYAALTLDRFFTTSKSNNKDDCYVLVTAQKTGEIYKFFLNGTYKDSVTALSDATVTLYKLSEYTYYSVNFTLMYNIKNMECMNVDSFQCDDNFCIPRSKVCDGVKDCKNGSDEIGCETGVLAIPGVKEALGKAVDWMKTNRTAPWNWRDDMPRAIVALYLASHMNFNGTSVEEELMAKQLELKVVLALLRSSLTNSKLSMSINALLVTCDNPRHFYGNNLVKRLKTQVEETQNSSHPMVYLALCNANEMWPEKANSDLNDVLSSDSEYPFIKDLQAMAILALSCKIDQTSYTNNSRELMNLTLYHSTVEHFKQSQLQDGSFGNVYTTALVTQALLSSGQENDKNWKLNAAIKYLINYINSSSIDFLSTYLILPILNAKSLTDISKIDCSANKRIHEDDPVSEVIDYLGPKIRVQYSLYVGDDKDFIHTMSLRVPENYTAFDVMELAQSVDPKYKFEWKTISKKKYVYQIAGIVNDAEVGKFWLLYLSSTNNTESFVHLITSPDEITLKNEDRLVMWYKTASI</sequence>
<organism evidence="8 9">
    <name type="scientific">Trichonephila inaurata madagascariensis</name>
    <dbReference type="NCBI Taxonomy" id="2747483"/>
    <lineage>
        <taxon>Eukaryota</taxon>
        <taxon>Metazoa</taxon>
        <taxon>Ecdysozoa</taxon>
        <taxon>Arthropoda</taxon>
        <taxon>Chelicerata</taxon>
        <taxon>Arachnida</taxon>
        <taxon>Araneae</taxon>
        <taxon>Araneomorphae</taxon>
        <taxon>Entelegynae</taxon>
        <taxon>Araneoidea</taxon>
        <taxon>Nephilidae</taxon>
        <taxon>Trichonephila</taxon>
        <taxon>Trichonephila inaurata</taxon>
    </lineage>
</organism>
<dbReference type="InterPro" id="IPR051588">
    <property type="entry name" value="Cobalamin_Transport"/>
</dbReference>
<comment type="caution">
    <text evidence="7">Lacks conserved residue(s) required for the propagation of feature annotation.</text>
</comment>
<evidence type="ECO:0000256" key="4">
    <source>
        <dbReference type="ARBA" id="ARBA00023157"/>
    </source>
</evidence>
<evidence type="ECO:0000256" key="3">
    <source>
        <dbReference type="ARBA" id="ARBA00022729"/>
    </source>
</evidence>
<proteinExistence type="predicted"/>
<dbReference type="InterPro" id="IPR036055">
    <property type="entry name" value="LDL_receptor-like_sf"/>
</dbReference>
<evidence type="ECO:0000313" key="9">
    <source>
        <dbReference type="Proteomes" id="UP000886998"/>
    </source>
</evidence>
<dbReference type="CDD" id="cd00112">
    <property type="entry name" value="LDLa"/>
    <property type="match status" value="1"/>
</dbReference>
<dbReference type="Proteomes" id="UP000886998">
    <property type="component" value="Unassembled WGS sequence"/>
</dbReference>
<dbReference type="OrthoDB" id="6431797at2759"/>
<dbReference type="SUPFAM" id="SSF57424">
    <property type="entry name" value="LDL receptor-like module"/>
    <property type="match status" value="1"/>
</dbReference>
<evidence type="ECO:0000313" key="8">
    <source>
        <dbReference type="EMBL" id="GFY44183.1"/>
    </source>
</evidence>
<evidence type="ECO:0000256" key="7">
    <source>
        <dbReference type="PROSITE-ProRule" id="PRU00124"/>
    </source>
</evidence>
<keyword evidence="5" id="KW-0170">Cobalt</keyword>
<gene>
    <name evidence="8" type="primary">CG3556_0</name>
    <name evidence="8" type="ORF">TNIN_57231</name>
</gene>
<comment type="caution">
    <text evidence="8">The sequence shown here is derived from an EMBL/GenBank/DDBJ whole genome shotgun (WGS) entry which is preliminary data.</text>
</comment>
<evidence type="ECO:0000256" key="1">
    <source>
        <dbReference type="ARBA" id="ARBA00004613"/>
    </source>
</evidence>
<feature type="binding site" evidence="5">
    <location>
        <begin position="568"/>
        <end position="570"/>
    </location>
    <ligand>
        <name>cyanocob(III)alamin</name>
        <dbReference type="ChEBI" id="CHEBI:17439"/>
    </ligand>
</feature>
<dbReference type="Gene3D" id="4.10.400.10">
    <property type="entry name" value="Low-density Lipoprotein Receptor"/>
    <property type="match status" value="1"/>
</dbReference>
<keyword evidence="9" id="KW-1185">Reference proteome</keyword>
<dbReference type="AlphaFoldDB" id="A0A8X6WZJ2"/>
<feature type="binding site" evidence="5">
    <location>
        <position position="359"/>
    </location>
    <ligand>
        <name>cyanocob(III)alamin</name>
        <dbReference type="ChEBI" id="CHEBI:17439"/>
    </ligand>
</feature>